<name>A0A931AM45_9ACTN</name>
<dbReference type="Gene3D" id="3.30.2010.10">
    <property type="entry name" value="Metalloproteases ('zincins'), catalytic domain"/>
    <property type="match status" value="1"/>
</dbReference>
<dbReference type="AlphaFoldDB" id="A0A931AM45"/>
<comment type="caution">
    <text evidence="9">The sequence shown here is derived from an EMBL/GenBank/DDBJ whole genome shotgun (WGS) entry which is preliminary data.</text>
</comment>
<dbReference type="EMBL" id="JADOGI010000287">
    <property type="protein sequence ID" value="MBF8193479.1"/>
    <property type="molecule type" value="Genomic_DNA"/>
</dbReference>
<keyword evidence="10" id="KW-1185">Reference proteome</keyword>
<protein>
    <submittedName>
        <fullName evidence="9">M56 family metallopeptidase</fullName>
    </submittedName>
</protein>
<evidence type="ECO:0000256" key="1">
    <source>
        <dbReference type="ARBA" id="ARBA00022670"/>
    </source>
</evidence>
<evidence type="ECO:0000256" key="2">
    <source>
        <dbReference type="ARBA" id="ARBA00022723"/>
    </source>
</evidence>
<keyword evidence="5 6" id="KW-0482">Metalloprotease</keyword>
<accession>A0A931AM45</accession>
<proteinExistence type="inferred from homology"/>
<dbReference type="Proteomes" id="UP000605361">
    <property type="component" value="Unassembled WGS sequence"/>
</dbReference>
<keyword evidence="1 6" id="KW-0645">Protease</keyword>
<keyword evidence="2" id="KW-0479">Metal-binding</keyword>
<dbReference type="InterPro" id="IPR052173">
    <property type="entry name" value="Beta-lactam_resp_regulator"/>
</dbReference>
<evidence type="ECO:0000313" key="10">
    <source>
        <dbReference type="Proteomes" id="UP000605361"/>
    </source>
</evidence>
<dbReference type="CDD" id="cd07326">
    <property type="entry name" value="M56_BlaR1_MecR1_like"/>
    <property type="match status" value="1"/>
</dbReference>
<dbReference type="PANTHER" id="PTHR34978">
    <property type="entry name" value="POSSIBLE SENSOR-TRANSDUCER PROTEIN BLAR"/>
    <property type="match status" value="1"/>
</dbReference>
<keyword evidence="7" id="KW-0812">Transmembrane</keyword>
<feature type="transmembrane region" description="Helical" evidence="7">
    <location>
        <begin position="265"/>
        <end position="284"/>
    </location>
</feature>
<evidence type="ECO:0000256" key="3">
    <source>
        <dbReference type="ARBA" id="ARBA00022801"/>
    </source>
</evidence>
<dbReference type="GO" id="GO:0046872">
    <property type="term" value="F:metal ion binding"/>
    <property type="evidence" value="ECO:0007669"/>
    <property type="project" value="UniProtKB-KW"/>
</dbReference>
<feature type="transmembrane region" description="Helical" evidence="7">
    <location>
        <begin position="71"/>
        <end position="95"/>
    </location>
</feature>
<evidence type="ECO:0000256" key="7">
    <source>
        <dbReference type="SAM" id="Phobius"/>
    </source>
</evidence>
<evidence type="ECO:0000256" key="6">
    <source>
        <dbReference type="RuleBase" id="RU003983"/>
    </source>
</evidence>
<organism evidence="9 10">
    <name type="scientific">Nonomuraea cypriaca</name>
    <dbReference type="NCBI Taxonomy" id="1187855"/>
    <lineage>
        <taxon>Bacteria</taxon>
        <taxon>Bacillati</taxon>
        <taxon>Actinomycetota</taxon>
        <taxon>Actinomycetes</taxon>
        <taxon>Streptosporangiales</taxon>
        <taxon>Streptosporangiaceae</taxon>
        <taxon>Nonomuraea</taxon>
    </lineage>
</organism>
<reference evidence="9" key="1">
    <citation type="submission" date="2020-11" db="EMBL/GenBank/DDBJ databases">
        <title>Whole-genome analyses of Nonomuraea sp. K274.</title>
        <authorList>
            <person name="Veyisoglu A."/>
        </authorList>
    </citation>
    <scope>NUCLEOTIDE SEQUENCE</scope>
    <source>
        <strain evidence="9">K274</strain>
    </source>
</reference>
<dbReference type="InterPro" id="IPR001915">
    <property type="entry name" value="Peptidase_M48"/>
</dbReference>
<gene>
    <name evidence="9" type="ORF">ITP53_48965</name>
</gene>
<keyword evidence="4 6" id="KW-0862">Zinc</keyword>
<evidence type="ECO:0000256" key="4">
    <source>
        <dbReference type="ARBA" id="ARBA00022833"/>
    </source>
</evidence>
<evidence type="ECO:0000313" key="9">
    <source>
        <dbReference type="EMBL" id="MBF8193479.1"/>
    </source>
</evidence>
<dbReference type="GO" id="GO:0006508">
    <property type="term" value="P:proteolysis"/>
    <property type="evidence" value="ECO:0007669"/>
    <property type="project" value="UniProtKB-KW"/>
</dbReference>
<sequence>MAAMPRWSWAWRAPRTSLLIWQAVGSCLVLSAVGTALAIGLAPYRLGIVPALVGLAGDLARGRLPATLSPVHLLLVACGLGATAWLAVAFARSAASVAALRRRQRTLLGLIARPHPDLREALVVEHPAVAAYCLPGRKAAIVVSTGSLDLLTDRELRAVLAHERAHARERHDLVILPFAALHRALPGSRLVHAMLEAVALLVEMRADDRAAADTGHLTLATALRRFRACDRVATPPGTLGGAGHDLDARIARLTARPRPSWPVRALLLIVASTVAGTPLSLFLLPL</sequence>
<dbReference type="GO" id="GO:0004222">
    <property type="term" value="F:metalloendopeptidase activity"/>
    <property type="evidence" value="ECO:0007669"/>
    <property type="project" value="InterPro"/>
</dbReference>
<feature type="domain" description="Peptidase M48" evidence="8">
    <location>
        <begin position="101"/>
        <end position="178"/>
    </location>
</feature>
<keyword evidence="7" id="KW-0472">Membrane</keyword>
<dbReference type="PANTHER" id="PTHR34978:SF3">
    <property type="entry name" value="SLR0241 PROTEIN"/>
    <property type="match status" value="1"/>
</dbReference>
<keyword evidence="7" id="KW-1133">Transmembrane helix</keyword>
<comment type="similarity">
    <text evidence="6">Belongs to the peptidase M48 family.</text>
</comment>
<comment type="cofactor">
    <cofactor evidence="6">
        <name>Zn(2+)</name>
        <dbReference type="ChEBI" id="CHEBI:29105"/>
    </cofactor>
    <text evidence="6">Binds 1 zinc ion per subunit.</text>
</comment>
<evidence type="ECO:0000259" key="8">
    <source>
        <dbReference type="Pfam" id="PF01435"/>
    </source>
</evidence>
<keyword evidence="3 6" id="KW-0378">Hydrolase</keyword>
<dbReference type="Pfam" id="PF01435">
    <property type="entry name" value="Peptidase_M48"/>
    <property type="match status" value="1"/>
</dbReference>
<evidence type="ECO:0000256" key="5">
    <source>
        <dbReference type="ARBA" id="ARBA00023049"/>
    </source>
</evidence>
<dbReference type="PROSITE" id="PS51257">
    <property type="entry name" value="PROKAR_LIPOPROTEIN"/>
    <property type="match status" value="1"/>
</dbReference>